<keyword evidence="13 17" id="KW-0472">Membrane</keyword>
<evidence type="ECO:0000256" key="4">
    <source>
        <dbReference type="ARBA" id="ARBA00005189"/>
    </source>
</evidence>
<evidence type="ECO:0000256" key="1">
    <source>
        <dbReference type="ARBA" id="ARBA00001698"/>
    </source>
</evidence>
<evidence type="ECO:0000256" key="7">
    <source>
        <dbReference type="ARBA" id="ARBA00022516"/>
    </source>
</evidence>
<name>A0A7S2HB53_9STRA</name>
<proteinExistence type="inferred from homology"/>
<dbReference type="Pfam" id="PF01148">
    <property type="entry name" value="CTP_transf_1"/>
    <property type="match status" value="1"/>
</dbReference>
<dbReference type="EC" id="2.7.7.41" evidence="6 16"/>
<evidence type="ECO:0000256" key="11">
    <source>
        <dbReference type="ARBA" id="ARBA00022989"/>
    </source>
</evidence>
<feature type="transmembrane region" description="Helical" evidence="17">
    <location>
        <begin position="230"/>
        <end position="249"/>
    </location>
</feature>
<keyword evidence="11 17" id="KW-1133">Transmembrane helix</keyword>
<keyword evidence="12" id="KW-0443">Lipid metabolism</keyword>
<feature type="transmembrane region" description="Helical" evidence="17">
    <location>
        <begin position="29"/>
        <end position="47"/>
    </location>
</feature>
<dbReference type="GO" id="GO:0016020">
    <property type="term" value="C:membrane"/>
    <property type="evidence" value="ECO:0007669"/>
    <property type="project" value="UniProtKB-SubCell"/>
</dbReference>
<dbReference type="PANTHER" id="PTHR47101:SF1">
    <property type="entry name" value="PHOSPHATIDATE CYTIDYLYLTRANSFERASE 4, CHLOROPLASTIC"/>
    <property type="match status" value="1"/>
</dbReference>
<dbReference type="GO" id="GO:0016024">
    <property type="term" value="P:CDP-diacylglycerol biosynthetic process"/>
    <property type="evidence" value="ECO:0007669"/>
    <property type="project" value="UniProtKB-UniPathway"/>
</dbReference>
<comment type="catalytic activity">
    <reaction evidence="1 16">
        <text>a 1,2-diacyl-sn-glycero-3-phosphate + CTP + H(+) = a CDP-1,2-diacyl-sn-glycerol + diphosphate</text>
        <dbReference type="Rhea" id="RHEA:16229"/>
        <dbReference type="ChEBI" id="CHEBI:15378"/>
        <dbReference type="ChEBI" id="CHEBI:33019"/>
        <dbReference type="ChEBI" id="CHEBI:37563"/>
        <dbReference type="ChEBI" id="CHEBI:58332"/>
        <dbReference type="ChEBI" id="CHEBI:58608"/>
        <dbReference type="EC" id="2.7.7.41"/>
    </reaction>
</comment>
<evidence type="ECO:0000256" key="15">
    <source>
        <dbReference type="ARBA" id="ARBA00023264"/>
    </source>
</evidence>
<gene>
    <name evidence="18" type="ORF">DSPE1174_LOCUS30770</name>
</gene>
<protein>
    <recommendedName>
        <fullName evidence="6 16">Phosphatidate cytidylyltransferase</fullName>
        <ecNumber evidence="6 16">2.7.7.41</ecNumber>
    </recommendedName>
</protein>
<feature type="transmembrane region" description="Helical" evidence="17">
    <location>
        <begin position="176"/>
        <end position="196"/>
    </location>
</feature>
<organism evidence="18">
    <name type="scientific">Octactis speculum</name>
    <dbReference type="NCBI Taxonomy" id="3111310"/>
    <lineage>
        <taxon>Eukaryota</taxon>
        <taxon>Sar</taxon>
        <taxon>Stramenopiles</taxon>
        <taxon>Ochrophyta</taxon>
        <taxon>Dictyochophyceae</taxon>
        <taxon>Dictyochales</taxon>
        <taxon>Dictyochaceae</taxon>
        <taxon>Octactis</taxon>
    </lineage>
</organism>
<evidence type="ECO:0000256" key="9">
    <source>
        <dbReference type="ARBA" id="ARBA00022692"/>
    </source>
</evidence>
<accession>A0A7S2HB53</accession>
<evidence type="ECO:0000256" key="6">
    <source>
        <dbReference type="ARBA" id="ARBA00012487"/>
    </source>
</evidence>
<evidence type="ECO:0000256" key="3">
    <source>
        <dbReference type="ARBA" id="ARBA00005119"/>
    </source>
</evidence>
<dbReference type="EMBL" id="HBGS01058974">
    <property type="protein sequence ID" value="CAD9485429.1"/>
    <property type="molecule type" value="Transcribed_RNA"/>
</dbReference>
<evidence type="ECO:0000256" key="10">
    <source>
        <dbReference type="ARBA" id="ARBA00022695"/>
    </source>
</evidence>
<keyword evidence="8 16" id="KW-0808">Transferase</keyword>
<comment type="subcellular location">
    <subcellularLocation>
        <location evidence="2">Membrane</location>
        <topology evidence="2">Multi-pass membrane protein</topology>
    </subcellularLocation>
</comment>
<comment type="similarity">
    <text evidence="5 16">Belongs to the CDS family.</text>
</comment>
<comment type="pathway">
    <text evidence="3 16">Phospholipid metabolism; CDP-diacylglycerol biosynthesis; CDP-diacylglycerol from sn-glycerol 3-phosphate: step 3/3.</text>
</comment>
<dbReference type="AlphaFoldDB" id="A0A7S2HB53"/>
<evidence type="ECO:0000256" key="16">
    <source>
        <dbReference type="RuleBase" id="RU003938"/>
    </source>
</evidence>
<dbReference type="PROSITE" id="PS01315">
    <property type="entry name" value="CDS"/>
    <property type="match status" value="1"/>
</dbReference>
<evidence type="ECO:0000313" key="18">
    <source>
        <dbReference type="EMBL" id="CAD9485429.1"/>
    </source>
</evidence>
<evidence type="ECO:0000256" key="12">
    <source>
        <dbReference type="ARBA" id="ARBA00023098"/>
    </source>
</evidence>
<reference evidence="18" key="1">
    <citation type="submission" date="2021-01" db="EMBL/GenBank/DDBJ databases">
        <authorList>
            <person name="Corre E."/>
            <person name="Pelletier E."/>
            <person name="Niang G."/>
            <person name="Scheremetjew M."/>
            <person name="Finn R."/>
            <person name="Kale V."/>
            <person name="Holt S."/>
            <person name="Cochrane G."/>
            <person name="Meng A."/>
            <person name="Brown T."/>
            <person name="Cohen L."/>
        </authorList>
    </citation>
    <scope>NUCLEOTIDE SEQUENCE</scope>
    <source>
        <strain evidence="18">CCMP1381</strain>
    </source>
</reference>
<evidence type="ECO:0000256" key="2">
    <source>
        <dbReference type="ARBA" id="ARBA00004141"/>
    </source>
</evidence>
<dbReference type="GO" id="GO:0004605">
    <property type="term" value="F:phosphatidate cytidylyltransferase activity"/>
    <property type="evidence" value="ECO:0007669"/>
    <property type="project" value="UniProtKB-EC"/>
</dbReference>
<keyword evidence="7" id="KW-0444">Lipid biosynthesis</keyword>
<keyword evidence="15" id="KW-1208">Phospholipid metabolism</keyword>
<sequence length="254" mass="27214">MATGVYPARRICVVATIIMYLCACKFAALHELVLPLAACAVMVWFLIMRRQPASISEVSSSFMGIFYVGYMPSFWVRLRSLSNLPIRTIGVPAFLSALPADIWTQGAVIKWWVCFSIVCSDVAAYFAGKKFGMHHLSSLGRGAAGKTSPNKTIEGASAGILASTALSLLGAKAMQWPLWAITGPAFGVLLGLTAVVGDLTASMFKRDAGLKDYGDLLPGHGGVLDRFDSYILTGPLVYFFMSYILPLVAKAATG</sequence>
<comment type="pathway">
    <text evidence="4">Lipid metabolism.</text>
</comment>
<evidence type="ECO:0000256" key="5">
    <source>
        <dbReference type="ARBA" id="ARBA00010185"/>
    </source>
</evidence>
<dbReference type="UniPathway" id="UPA00557">
    <property type="reaction ID" value="UER00614"/>
</dbReference>
<dbReference type="PANTHER" id="PTHR47101">
    <property type="entry name" value="PHOSPHATIDATE CYTIDYLYLTRANSFERASE 5, CHLOROPLASTIC"/>
    <property type="match status" value="1"/>
</dbReference>
<keyword evidence="10 16" id="KW-0548">Nucleotidyltransferase</keyword>
<keyword evidence="9 16" id="KW-0812">Transmembrane</keyword>
<dbReference type="InterPro" id="IPR000374">
    <property type="entry name" value="PC_trans"/>
</dbReference>
<evidence type="ECO:0000256" key="13">
    <source>
        <dbReference type="ARBA" id="ARBA00023136"/>
    </source>
</evidence>
<feature type="transmembrane region" description="Helical" evidence="17">
    <location>
        <begin position="53"/>
        <end position="72"/>
    </location>
</feature>
<keyword evidence="14" id="KW-0594">Phospholipid biosynthesis</keyword>
<evidence type="ECO:0000256" key="17">
    <source>
        <dbReference type="SAM" id="Phobius"/>
    </source>
</evidence>
<evidence type="ECO:0000256" key="14">
    <source>
        <dbReference type="ARBA" id="ARBA00023209"/>
    </source>
</evidence>
<evidence type="ECO:0000256" key="8">
    <source>
        <dbReference type="ARBA" id="ARBA00022679"/>
    </source>
</evidence>